<comment type="caution">
    <text evidence="3">The sequence shown here is derived from an EMBL/GenBank/DDBJ whole genome shotgun (WGS) entry which is preliminary data.</text>
</comment>
<dbReference type="Gene3D" id="2.40.260.10">
    <property type="entry name" value="Sortase"/>
    <property type="match status" value="1"/>
</dbReference>
<keyword evidence="2" id="KW-0812">Transmembrane</keyword>
<dbReference type="EMBL" id="JAIEZQ010000001">
    <property type="protein sequence ID" value="MBY9073930.1"/>
    <property type="molecule type" value="Genomic_DNA"/>
</dbReference>
<evidence type="ECO:0000313" key="3">
    <source>
        <dbReference type="EMBL" id="MBY9073930.1"/>
    </source>
</evidence>
<accession>A0ABS7RJC1</accession>
<dbReference type="Proteomes" id="UP000754710">
    <property type="component" value="Unassembled WGS sequence"/>
</dbReference>
<dbReference type="InterPro" id="IPR042003">
    <property type="entry name" value="Sortase_E"/>
</dbReference>
<dbReference type="RefSeq" id="WP_221023670.1">
    <property type="nucleotide sequence ID" value="NZ_JAIEZQ010000001.1"/>
</dbReference>
<keyword evidence="1" id="KW-0378">Hydrolase</keyword>
<dbReference type="InterPro" id="IPR023365">
    <property type="entry name" value="Sortase_dom-sf"/>
</dbReference>
<keyword evidence="4" id="KW-1185">Reference proteome</keyword>
<proteinExistence type="predicted"/>
<evidence type="ECO:0000256" key="1">
    <source>
        <dbReference type="ARBA" id="ARBA00022801"/>
    </source>
</evidence>
<dbReference type="CDD" id="cd05830">
    <property type="entry name" value="Sortase_E"/>
    <property type="match status" value="1"/>
</dbReference>
<reference evidence="3 4" key="1">
    <citation type="submission" date="2021-08" db="EMBL/GenBank/DDBJ databases">
        <title>Nocardioides bacterium WL0053 sp. nov., isolated from the sediment.</title>
        <authorList>
            <person name="Wang L."/>
            <person name="Zhang D."/>
            <person name="Zhang A."/>
        </authorList>
    </citation>
    <scope>NUCLEOTIDE SEQUENCE [LARGE SCALE GENOMIC DNA]</scope>
    <source>
        <strain evidence="3 4">WL0053</strain>
    </source>
</reference>
<protein>
    <submittedName>
        <fullName evidence="3">Class E sortase</fullName>
    </submittedName>
</protein>
<dbReference type="InterPro" id="IPR053465">
    <property type="entry name" value="Sortase_Class_E"/>
</dbReference>
<feature type="transmembrane region" description="Helical" evidence="2">
    <location>
        <begin position="24"/>
        <end position="45"/>
    </location>
</feature>
<keyword evidence="2" id="KW-1133">Transmembrane helix</keyword>
<dbReference type="SUPFAM" id="SSF63817">
    <property type="entry name" value="Sortase"/>
    <property type="match status" value="1"/>
</dbReference>
<evidence type="ECO:0000256" key="2">
    <source>
        <dbReference type="SAM" id="Phobius"/>
    </source>
</evidence>
<dbReference type="Pfam" id="PF04203">
    <property type="entry name" value="Sortase"/>
    <property type="match status" value="1"/>
</dbReference>
<evidence type="ECO:0000313" key="4">
    <source>
        <dbReference type="Proteomes" id="UP000754710"/>
    </source>
</evidence>
<keyword evidence="2" id="KW-0472">Membrane</keyword>
<sequence>MTQETATAAPEDSAAPERRRRRGAAFWVGLALVLGGLGMLGYVAWQFYGTNIVSRQHQERVVGELQEQWRVAEAGTIDARPERLKLGDASALIRIPAFGDDYVVPVLEGIGDAELASGYGHFPDSADPGRRGNYALAAHRVTHGEPLRDMPELRPGDEVVVETRDAVYTYELDTDPNDLIVTFEEIWVVDRLPRNPDGGTEPPSQEPGQRLITLTTCAELFHTDNRMIAFGHLVDTERK</sequence>
<name>A0ABS7RJC1_9ACTN</name>
<dbReference type="NCBIfam" id="NF033747">
    <property type="entry name" value="class_E_sortase"/>
    <property type="match status" value="1"/>
</dbReference>
<organism evidence="3 4">
    <name type="scientific">Nocardioides jiangsuensis</name>
    <dbReference type="NCBI Taxonomy" id="2866161"/>
    <lineage>
        <taxon>Bacteria</taxon>
        <taxon>Bacillati</taxon>
        <taxon>Actinomycetota</taxon>
        <taxon>Actinomycetes</taxon>
        <taxon>Propionibacteriales</taxon>
        <taxon>Nocardioidaceae</taxon>
        <taxon>Nocardioides</taxon>
    </lineage>
</organism>
<gene>
    <name evidence="3" type="ORF">K1X13_03750</name>
</gene>
<dbReference type="InterPro" id="IPR005754">
    <property type="entry name" value="Sortase"/>
</dbReference>